<evidence type="ECO:0000313" key="2">
    <source>
        <dbReference type="Proteomes" id="UP000595814"/>
    </source>
</evidence>
<protein>
    <submittedName>
        <fullName evidence="1">16S rRNA (Cytosine(967)-C(5))-methyltransferase RsmB</fullName>
        <ecNumber evidence="1">2.1.1.176</ecNumber>
    </submittedName>
</protein>
<name>A0AC61MTU0_9FIRM</name>
<reference evidence="1 2" key="1">
    <citation type="journal article" date="2022" name="Int. J. Syst. Evol. Microbiol.">
        <title>Miniphocaeibacter halophilus sp. nov., an ammonium-tolerant acetate-producing bacterium isolated from a biogas system.</title>
        <authorList>
            <person name="Schnurer A."/>
            <person name="Singh A."/>
            <person name="Bi S."/>
            <person name="Qiao W."/>
            <person name="Westerholm M."/>
        </authorList>
    </citation>
    <scope>NUCLEOTIDE SEQUENCE [LARGE SCALE GENOMIC DNA]</scope>
    <source>
        <strain evidence="1 2">AMB_01</strain>
    </source>
</reference>
<dbReference type="EMBL" id="CP066744">
    <property type="protein sequence ID" value="QQK07759.1"/>
    <property type="molecule type" value="Genomic_DNA"/>
</dbReference>
<evidence type="ECO:0000313" key="1">
    <source>
        <dbReference type="EMBL" id="QQK07759.1"/>
    </source>
</evidence>
<proteinExistence type="predicted"/>
<accession>A0AC61MTU0</accession>
<keyword evidence="1" id="KW-0808">Transferase</keyword>
<organism evidence="1 2">
    <name type="scientific">Miniphocaeibacter halophilus</name>
    <dbReference type="NCBI Taxonomy" id="2931922"/>
    <lineage>
        <taxon>Bacteria</taxon>
        <taxon>Bacillati</taxon>
        <taxon>Bacillota</taxon>
        <taxon>Tissierellia</taxon>
        <taxon>Tissierellales</taxon>
        <taxon>Peptoniphilaceae</taxon>
        <taxon>Miniphocaeibacter</taxon>
    </lineage>
</organism>
<keyword evidence="2" id="KW-1185">Reference proteome</keyword>
<sequence length="433" mass="50440">MNERIESVIILEKVNTQSGYSNELINSIRNKNLNTNFIRELVYGVVENKILLDYILFSKLDKPNRKLPPKIEEIFRISIFQILFLDNIPKYAIVNEALETAEYFKLNGYKNLLNAILRDIEKGDEEKYLKKIKDRELRIQTEFSLSKDFYDILSKDYSRKTLIKILKSYNAKQEFIIRINKLKSNIVEVKKIFDENGVLYKDHPFLNNSLIIENPGAILNSDYFKNGLFTVQDGGSILVSDVLNPKKNSRVLDLCAAPGSKTCHLSEIMENTGSILANDLYSKKLEKIHENIKRLGCKNIKTISFDATKYISKYYEKFDFILIDAPCSGSGIVSRKPEIKLYRTKEQIRELIDIQRKIVENGFKYLKKGGFLVYSTCSIFEDENENQIKWILDNISNVEISKIDFKNKELDYIKLMPYEFGNNGFFMSKFIKR</sequence>
<gene>
    <name evidence="1" type="primary">rsmB</name>
    <name evidence="1" type="ORF">JFY71_10810</name>
</gene>
<dbReference type="Proteomes" id="UP000595814">
    <property type="component" value="Chromosome"/>
</dbReference>
<dbReference type="EC" id="2.1.1.176" evidence="1"/>
<keyword evidence="1" id="KW-0489">Methyltransferase</keyword>